<sequence length="57" mass="6246">MGSRVPKRRVNCDDATLEKATEVELHMAPPIPDAVHEVVEEAGARDVHQRLNAPCEG</sequence>
<name>A0A5E5BN67_9BURK</name>
<evidence type="ECO:0000313" key="1">
    <source>
        <dbReference type="EMBL" id="VVE85933.1"/>
    </source>
</evidence>
<evidence type="ECO:0000313" key="2">
    <source>
        <dbReference type="Proteomes" id="UP000335538"/>
    </source>
</evidence>
<proteinExistence type="predicted"/>
<dbReference type="Proteomes" id="UP000335538">
    <property type="component" value="Unassembled WGS sequence"/>
</dbReference>
<dbReference type="AlphaFoldDB" id="A0A5E5BN67"/>
<protein>
    <submittedName>
        <fullName evidence="1">Uncharacterized protein</fullName>
    </submittedName>
</protein>
<gene>
    <name evidence="1" type="ORF">PSP31121_05566</name>
</gene>
<accession>A0A5E5BN67</accession>
<organism evidence="1 2">
    <name type="scientific">Pandoraea sputorum</name>
    <dbReference type="NCBI Taxonomy" id="93222"/>
    <lineage>
        <taxon>Bacteria</taxon>
        <taxon>Pseudomonadati</taxon>
        <taxon>Pseudomonadota</taxon>
        <taxon>Betaproteobacteria</taxon>
        <taxon>Burkholderiales</taxon>
        <taxon>Burkholderiaceae</taxon>
        <taxon>Pandoraea</taxon>
    </lineage>
</organism>
<reference evidence="1 2" key="1">
    <citation type="submission" date="2019-08" db="EMBL/GenBank/DDBJ databases">
        <authorList>
            <person name="Peeters C."/>
        </authorList>
    </citation>
    <scope>NUCLEOTIDE SEQUENCE [LARGE SCALE GENOMIC DNA]</scope>
    <source>
        <strain evidence="1 2">LMG 31121</strain>
    </source>
</reference>
<dbReference type="EMBL" id="CABPSR010000048">
    <property type="protein sequence ID" value="VVE85933.1"/>
    <property type="molecule type" value="Genomic_DNA"/>
</dbReference>